<dbReference type="RefSeq" id="WP_167671100.1">
    <property type="nucleotide sequence ID" value="NZ_JAATJS010000001.1"/>
</dbReference>
<dbReference type="CDD" id="cd00093">
    <property type="entry name" value="HTH_XRE"/>
    <property type="match status" value="1"/>
</dbReference>
<gene>
    <name evidence="3" type="ORF">HB375_01060</name>
</gene>
<evidence type="ECO:0000259" key="2">
    <source>
        <dbReference type="PROSITE" id="PS50943"/>
    </source>
</evidence>
<accession>A0ABX0V899</accession>
<dbReference type="PANTHER" id="PTHR46797:SF1">
    <property type="entry name" value="METHYLPHOSPHONATE SYNTHASE"/>
    <property type="match status" value="1"/>
</dbReference>
<dbReference type="Gene3D" id="1.10.260.40">
    <property type="entry name" value="lambda repressor-like DNA-binding domains"/>
    <property type="match status" value="1"/>
</dbReference>
<dbReference type="Pfam" id="PF01381">
    <property type="entry name" value="HTH_3"/>
    <property type="match status" value="1"/>
</dbReference>
<dbReference type="InterPro" id="IPR010982">
    <property type="entry name" value="Lambda_DNA-bd_dom_sf"/>
</dbReference>
<dbReference type="Proteomes" id="UP000707352">
    <property type="component" value="Unassembled WGS sequence"/>
</dbReference>
<dbReference type="SMART" id="SM00530">
    <property type="entry name" value="HTH_XRE"/>
    <property type="match status" value="1"/>
</dbReference>
<keyword evidence="4" id="KW-1185">Reference proteome</keyword>
<dbReference type="SUPFAM" id="SSF47413">
    <property type="entry name" value="lambda repressor-like DNA-binding domains"/>
    <property type="match status" value="1"/>
</dbReference>
<organism evidence="3 4">
    <name type="scientific">Microvirga terricola</name>
    <dbReference type="NCBI Taxonomy" id="2719797"/>
    <lineage>
        <taxon>Bacteria</taxon>
        <taxon>Pseudomonadati</taxon>
        <taxon>Pseudomonadota</taxon>
        <taxon>Alphaproteobacteria</taxon>
        <taxon>Hyphomicrobiales</taxon>
        <taxon>Methylobacteriaceae</taxon>
        <taxon>Microvirga</taxon>
    </lineage>
</organism>
<keyword evidence="1" id="KW-0238">DNA-binding</keyword>
<name>A0ABX0V899_9HYPH</name>
<proteinExistence type="predicted"/>
<reference evidence="3 4" key="1">
    <citation type="submission" date="2020-03" db="EMBL/GenBank/DDBJ databases">
        <title>The genome sequence of Microvirga sp. c23x22.</title>
        <authorList>
            <person name="Zhang X."/>
        </authorList>
    </citation>
    <scope>NUCLEOTIDE SEQUENCE [LARGE SCALE GENOMIC DNA]</scope>
    <source>
        <strain evidence="4">c23x22</strain>
    </source>
</reference>
<dbReference type="EMBL" id="JAATJS010000001">
    <property type="protein sequence ID" value="NIX75201.1"/>
    <property type="molecule type" value="Genomic_DNA"/>
</dbReference>
<protein>
    <submittedName>
        <fullName evidence="3">Helix-turn-helix transcriptional regulator</fullName>
    </submittedName>
</protein>
<dbReference type="InterPro" id="IPR001387">
    <property type="entry name" value="Cro/C1-type_HTH"/>
</dbReference>
<evidence type="ECO:0000256" key="1">
    <source>
        <dbReference type="ARBA" id="ARBA00023125"/>
    </source>
</evidence>
<feature type="domain" description="HTH cro/C1-type" evidence="2">
    <location>
        <begin position="13"/>
        <end position="67"/>
    </location>
</feature>
<dbReference type="PROSITE" id="PS50943">
    <property type="entry name" value="HTH_CROC1"/>
    <property type="match status" value="1"/>
</dbReference>
<sequence length="116" mass="12727">MTDFLKRTIGSRVRTARKATGQTQEQLASAVGCTIESVSNIERGVSLPTLRTLSRIAANLGVSLKDLFPDESEDHSEAIERRIQLNALVQQLSEEDTEAVIAMVTALVRKRTSENS</sequence>
<dbReference type="InterPro" id="IPR050807">
    <property type="entry name" value="TransReg_Diox_bact_type"/>
</dbReference>
<evidence type="ECO:0000313" key="3">
    <source>
        <dbReference type="EMBL" id="NIX75201.1"/>
    </source>
</evidence>
<dbReference type="PANTHER" id="PTHR46797">
    <property type="entry name" value="HTH-TYPE TRANSCRIPTIONAL REGULATOR"/>
    <property type="match status" value="1"/>
</dbReference>
<comment type="caution">
    <text evidence="3">The sequence shown here is derived from an EMBL/GenBank/DDBJ whole genome shotgun (WGS) entry which is preliminary data.</text>
</comment>
<evidence type="ECO:0000313" key="4">
    <source>
        <dbReference type="Proteomes" id="UP000707352"/>
    </source>
</evidence>